<dbReference type="InterPro" id="IPR025164">
    <property type="entry name" value="Toastrack_DUF4097"/>
</dbReference>
<feature type="domain" description="DUF4097" evidence="2">
    <location>
        <begin position="127"/>
        <end position="397"/>
    </location>
</feature>
<sequence>MDEKKMILKMIEEGKITAEEGFALITALDKKNTKEDDYDFFEDDGEGSEQTKKDNREQYNKFKDDLHDATEKIIGSANKGASKLMDFIGKAVEKVQNLDLDLDLDFNIGGGAKVTEVIQIQNFKPTEIDFSVSNGSLRINPWEKDYAQLEVNAVVSRTKDEAEARRALEEILEHSYVGDSFMFKAIEKKGIRLTIEVMLPLHIYQSLHVSSNNGSIRLNDFEINEVKLITTNGSIRVNDVIGLKVDGQTSNGRIQFNQAEFKQCDLQTSNGSIHLRKVDVEQASCQTTNGSIQAGGQLKEFTCGTTNGSIRLEQTSEENSKIQAETSNGLIRVTFPRLSRGVYGELNTNHGQINVQIPHTRVNIDEESSKLKAYHFEQGEEQRHQVKAKTNTGSIQIVEREAD</sequence>
<evidence type="ECO:0000259" key="2">
    <source>
        <dbReference type="Pfam" id="PF13349"/>
    </source>
</evidence>
<protein>
    <submittedName>
        <fullName evidence="4">DUF4097 and DUF4098 domain-containing protein YvlB</fullName>
    </submittedName>
</protein>
<dbReference type="RefSeq" id="WP_307398160.1">
    <property type="nucleotide sequence ID" value="NZ_BAAADK010000012.1"/>
</dbReference>
<evidence type="ECO:0000313" key="5">
    <source>
        <dbReference type="Proteomes" id="UP001235840"/>
    </source>
</evidence>
<dbReference type="Pfam" id="PF13349">
    <property type="entry name" value="DUF4097"/>
    <property type="match status" value="1"/>
</dbReference>
<comment type="caution">
    <text evidence="4">The sequence shown here is derived from an EMBL/GenBank/DDBJ whole genome shotgun (WGS) entry which is preliminary data.</text>
</comment>
<evidence type="ECO:0000313" key="4">
    <source>
        <dbReference type="EMBL" id="MDQ0168434.1"/>
    </source>
</evidence>
<dbReference type="Pfam" id="PF22746">
    <property type="entry name" value="SHOCT-like_DUF2089-C"/>
    <property type="match status" value="1"/>
</dbReference>
<accession>A0ABT9W5B0</accession>
<dbReference type="InterPro" id="IPR053959">
    <property type="entry name" value="YvlB/LiaX_N"/>
</dbReference>
<dbReference type="EMBL" id="JAUSTY010000032">
    <property type="protein sequence ID" value="MDQ0168434.1"/>
    <property type="molecule type" value="Genomic_DNA"/>
</dbReference>
<reference evidence="4 5" key="1">
    <citation type="submission" date="2023-07" db="EMBL/GenBank/DDBJ databases">
        <title>Genomic Encyclopedia of Type Strains, Phase IV (KMG-IV): sequencing the most valuable type-strain genomes for metagenomic binning, comparative biology and taxonomic classification.</title>
        <authorList>
            <person name="Goeker M."/>
        </authorList>
    </citation>
    <scope>NUCLEOTIDE SEQUENCE [LARGE SCALE GENOMIC DNA]</scope>
    <source>
        <strain evidence="4 5">DSM 12751</strain>
    </source>
</reference>
<feature type="domain" description="YvlB/LiaX N-terminal" evidence="3">
    <location>
        <begin position="2"/>
        <end position="31"/>
    </location>
</feature>
<dbReference type="Proteomes" id="UP001235840">
    <property type="component" value="Unassembled WGS sequence"/>
</dbReference>
<evidence type="ECO:0000259" key="3">
    <source>
        <dbReference type="Pfam" id="PF22746"/>
    </source>
</evidence>
<feature type="region of interest" description="Disordered" evidence="1">
    <location>
        <begin position="38"/>
        <end position="57"/>
    </location>
</feature>
<gene>
    <name evidence="4" type="ORF">J2S11_004396</name>
</gene>
<feature type="compositionally biased region" description="Acidic residues" evidence="1">
    <location>
        <begin position="38"/>
        <end position="47"/>
    </location>
</feature>
<keyword evidence="5" id="KW-1185">Reference proteome</keyword>
<evidence type="ECO:0000256" key="1">
    <source>
        <dbReference type="SAM" id="MobiDB-lite"/>
    </source>
</evidence>
<proteinExistence type="predicted"/>
<organism evidence="4 5">
    <name type="scientific">Caldalkalibacillus horti</name>
    <dbReference type="NCBI Taxonomy" id="77523"/>
    <lineage>
        <taxon>Bacteria</taxon>
        <taxon>Bacillati</taxon>
        <taxon>Bacillota</taxon>
        <taxon>Bacilli</taxon>
        <taxon>Bacillales</taxon>
        <taxon>Bacillaceae</taxon>
        <taxon>Caldalkalibacillus</taxon>
    </lineage>
</organism>
<name>A0ABT9W5B0_9BACI</name>